<dbReference type="Gene3D" id="2.40.50.230">
    <property type="entry name" value="Gp5 N-terminal domain"/>
    <property type="match status" value="1"/>
</dbReference>
<dbReference type="AlphaFoldDB" id="A0A173TJV6"/>
<dbReference type="Proteomes" id="UP000315827">
    <property type="component" value="Unassembled WGS sequence"/>
</dbReference>
<dbReference type="SUPFAM" id="SSF69279">
    <property type="entry name" value="Phage tail proteins"/>
    <property type="match status" value="1"/>
</dbReference>
<sequence length="585" mass="63781">MDNSFIIKLFLNSKDVTEQYSVINAKIYRACNKIDKATISISADIIDNSQFEIPDNKIFNPGTELKFQAGPTDKVNTLFEGCVTTHQLKINSEQQTLFVLECRGFAYPATFGRKNNVYENSKDDTVIKKILGQYGLSAKVDSTGIEIPQLVQYYCTDWDFVLTRAQNNGLVVITDGKQVKVCKPNVSASPVLTITYGDNLIAFDGSISASEQYTDTKACAWDVSRQQIIKATASKPSLNAQGDIAAKDLSGLANEVMLYQTNAPIGDASLHAWADAQALWSGLARFQGSITIYGNASIIPGCIIKLEGLSKHYSGNAFVQSVEHTLQGGEWKTQVYMGFNPVVITEEPDVVAPAASGFLPGIRGLQIGIVKKIGDNKDFENFILVDIPLLQCEKTEIWARPVSPYASNGVGMLFLPEVDDEVVLQFINEDPCHPVIIGSLYSRKRKTPVSLDPKNNLKTIVTKNQLKITLDDDKKIITIGTPGENTLILDDDKKQILLSDANKNKVCMDKNGIMVESGKDLIFKARGNVKTEGMGIESKSKQDTKINGLNIEVSAQMGVKVKGSATAEISASGQTVVKGGVVMIN</sequence>
<gene>
    <name evidence="3" type="primary">vgrG</name>
    <name evidence="2" type="ORF">ERS852429_01577</name>
    <name evidence="3" type="ORF">FSA05_18965</name>
</gene>
<dbReference type="EMBL" id="VOHW01000015">
    <property type="protein sequence ID" value="TWV59319.1"/>
    <property type="molecule type" value="Genomic_DNA"/>
</dbReference>
<evidence type="ECO:0000259" key="1">
    <source>
        <dbReference type="Pfam" id="PF04717"/>
    </source>
</evidence>
<evidence type="ECO:0000313" key="5">
    <source>
        <dbReference type="Proteomes" id="UP000315827"/>
    </source>
</evidence>
<dbReference type="EMBL" id="CYXP01000003">
    <property type="protein sequence ID" value="CUN02429.1"/>
    <property type="molecule type" value="Genomic_DNA"/>
</dbReference>
<dbReference type="RefSeq" id="WP_057319286.1">
    <property type="nucleotide sequence ID" value="NZ_CYXP01000003.1"/>
</dbReference>
<protein>
    <submittedName>
        <fullName evidence="2">Phage protein D</fullName>
    </submittedName>
    <submittedName>
        <fullName evidence="3">Type VI secretion system tip protein VgrG</fullName>
    </submittedName>
</protein>
<dbReference type="Pfam" id="PF04717">
    <property type="entry name" value="Phage_base_V"/>
    <property type="match status" value="1"/>
</dbReference>
<feature type="domain" description="Gp5/Type VI secretion system Vgr protein OB-fold" evidence="1">
    <location>
        <begin position="367"/>
        <end position="441"/>
    </location>
</feature>
<dbReference type="Pfam" id="PF05954">
    <property type="entry name" value="Phage_GPD"/>
    <property type="match status" value="1"/>
</dbReference>
<accession>A0A173TJV6</accession>
<name>A0A173TJV6_PARDI</name>
<evidence type="ECO:0000313" key="2">
    <source>
        <dbReference type="EMBL" id="CUN02429.1"/>
    </source>
</evidence>
<dbReference type="InterPro" id="IPR037026">
    <property type="entry name" value="Vgr_OB-fold_dom_sf"/>
</dbReference>
<dbReference type="SUPFAM" id="SSF69255">
    <property type="entry name" value="gp5 N-terminal domain-like"/>
    <property type="match status" value="1"/>
</dbReference>
<reference evidence="2 4" key="1">
    <citation type="submission" date="2015-09" db="EMBL/GenBank/DDBJ databases">
        <authorList>
            <consortium name="Pathogen Informatics"/>
        </authorList>
    </citation>
    <scope>NUCLEOTIDE SEQUENCE [LARGE SCALE GENOMIC DNA]</scope>
    <source>
        <strain evidence="2 4">2789STDY5608872</strain>
    </source>
</reference>
<organism evidence="2 4">
    <name type="scientific">Parabacteroides distasonis</name>
    <dbReference type="NCBI Taxonomy" id="823"/>
    <lineage>
        <taxon>Bacteria</taxon>
        <taxon>Pseudomonadati</taxon>
        <taxon>Bacteroidota</taxon>
        <taxon>Bacteroidia</taxon>
        <taxon>Bacteroidales</taxon>
        <taxon>Tannerellaceae</taxon>
        <taxon>Parabacteroides</taxon>
    </lineage>
</organism>
<proteinExistence type="predicted"/>
<dbReference type="Proteomes" id="UP000095591">
    <property type="component" value="Unassembled WGS sequence"/>
</dbReference>
<dbReference type="InterPro" id="IPR006533">
    <property type="entry name" value="T6SS_Vgr_RhsGE"/>
</dbReference>
<dbReference type="NCBIfam" id="TIGR01646">
    <property type="entry name" value="vgr_GE"/>
    <property type="match status" value="1"/>
</dbReference>
<dbReference type="InterPro" id="IPR006531">
    <property type="entry name" value="Gp5/Vgr_OB"/>
</dbReference>
<evidence type="ECO:0000313" key="3">
    <source>
        <dbReference type="EMBL" id="TWV59319.1"/>
    </source>
</evidence>
<reference evidence="3 5" key="2">
    <citation type="submission" date="2019-07" db="EMBL/GenBank/DDBJ databases">
        <title>Genome sequencing of Parabacteroides distasonis iSURF_7.</title>
        <authorList>
            <person name="Degefu H.N."/>
            <person name="Ruoff K.L."/>
            <person name="Price C.E."/>
            <person name="Valls R.A."/>
            <person name="O'Toole G.A."/>
        </authorList>
    </citation>
    <scope>NUCLEOTIDE SEQUENCE [LARGE SCALE GENOMIC DNA]</scope>
    <source>
        <strain evidence="3 5">CFPLTA003_1B</strain>
    </source>
</reference>
<evidence type="ECO:0000313" key="4">
    <source>
        <dbReference type="Proteomes" id="UP000095591"/>
    </source>
</evidence>